<feature type="binding site" evidence="5">
    <location>
        <position position="513"/>
    </location>
    <ligand>
        <name>Fe cation</name>
        <dbReference type="ChEBI" id="CHEBI:24875"/>
        <note>catalytic</note>
    </ligand>
</feature>
<dbReference type="Proteomes" id="UP000708208">
    <property type="component" value="Unassembled WGS sequence"/>
</dbReference>
<protein>
    <submittedName>
        <fullName evidence="6">Uncharacterized protein</fullName>
    </submittedName>
</protein>
<accession>A0A8J2KJ96</accession>
<keyword evidence="7" id="KW-1185">Reference proteome</keyword>
<sequence>MSEINFDLTHLFENQQETSDSGEIGTVKGNIPEWIQGTIFTTGPGKFHFPETKFSVNHYFDGYAIICKLEISGNKVTLWKKYEQSDALKKATAAGKTVLTEFYTPPSPEVTPSGLSRFSIIPKISDNGHVNVFFFANRIYTTNGMLHFREIIPSDLSTGVKYDCNAFGLTGVTPHPLIDSDGTMYNLGTAVTATGSKQVIIKIPPVHPTENFDIALQKFETVSTIPTSNFLYFSIAHSFGMSDNHFVLIDQPFVINMRKTLRLMITGSPVATIDYTDWRPEELNQFVTIDKNSGQVRKQKIISLEPFFYFNMVNCYQENDHLIVDVVACPDISEFQKTLLKNIIAGNCCIEEASGILKRFVIPLNENAEVLRDTSGATAELGVDGTVTLIAASMSKKGLYLNAIINPKFKGKKYQFAFGTSVFFMNGQYGRRITKFDLLTGNESSWNSGGDYMVGEPIFIPNPNGIQEDDGVLVAGVFDVRKEGKSFVVFVCAITMLELARAEFQNAMAVYYHGLFVPSLF</sequence>
<keyword evidence="4 5" id="KW-0408">Iron</keyword>
<dbReference type="InterPro" id="IPR004294">
    <property type="entry name" value="Carotenoid_Oase"/>
</dbReference>
<comment type="caution">
    <text evidence="6">The sequence shown here is derived from an EMBL/GenBank/DDBJ whole genome shotgun (WGS) entry which is preliminary data.</text>
</comment>
<evidence type="ECO:0000313" key="6">
    <source>
        <dbReference type="EMBL" id="CAG7786099.1"/>
    </source>
</evidence>
<evidence type="ECO:0000256" key="2">
    <source>
        <dbReference type="ARBA" id="ARBA00022723"/>
    </source>
</evidence>
<dbReference type="PANTHER" id="PTHR10543:SF24">
    <property type="entry name" value="CAROTENOID ISOMEROOXYGENASE"/>
    <property type="match status" value="1"/>
</dbReference>
<evidence type="ECO:0000313" key="7">
    <source>
        <dbReference type="Proteomes" id="UP000708208"/>
    </source>
</evidence>
<comment type="similarity">
    <text evidence="1">Belongs to the carotenoid oxygenase family.</text>
</comment>
<organism evidence="6 7">
    <name type="scientific">Allacma fusca</name>
    <dbReference type="NCBI Taxonomy" id="39272"/>
    <lineage>
        <taxon>Eukaryota</taxon>
        <taxon>Metazoa</taxon>
        <taxon>Ecdysozoa</taxon>
        <taxon>Arthropoda</taxon>
        <taxon>Hexapoda</taxon>
        <taxon>Collembola</taxon>
        <taxon>Symphypleona</taxon>
        <taxon>Sminthuridae</taxon>
        <taxon>Allacma</taxon>
    </lineage>
</organism>
<evidence type="ECO:0000256" key="5">
    <source>
        <dbReference type="PIRSR" id="PIRSR604294-1"/>
    </source>
</evidence>
<proteinExistence type="inferred from homology"/>
<name>A0A8J2KJ96_9HEXA</name>
<evidence type="ECO:0000256" key="3">
    <source>
        <dbReference type="ARBA" id="ARBA00023002"/>
    </source>
</evidence>
<feature type="binding site" evidence="5">
    <location>
        <position position="175"/>
    </location>
    <ligand>
        <name>Fe cation</name>
        <dbReference type="ChEBI" id="CHEBI:24875"/>
        <note>catalytic</note>
    </ligand>
</feature>
<dbReference type="AlphaFoldDB" id="A0A8J2KJ96"/>
<evidence type="ECO:0000256" key="4">
    <source>
        <dbReference type="ARBA" id="ARBA00023004"/>
    </source>
</evidence>
<dbReference type="GO" id="GO:0016121">
    <property type="term" value="P:carotene catabolic process"/>
    <property type="evidence" value="ECO:0007669"/>
    <property type="project" value="TreeGrafter"/>
</dbReference>
<dbReference type="GO" id="GO:0046872">
    <property type="term" value="F:metal ion binding"/>
    <property type="evidence" value="ECO:0007669"/>
    <property type="project" value="UniProtKB-KW"/>
</dbReference>
<dbReference type="PANTHER" id="PTHR10543">
    <property type="entry name" value="BETA-CAROTENE DIOXYGENASE"/>
    <property type="match status" value="1"/>
</dbReference>
<dbReference type="EMBL" id="CAJVCH010310516">
    <property type="protein sequence ID" value="CAG7786099.1"/>
    <property type="molecule type" value="Genomic_DNA"/>
</dbReference>
<keyword evidence="3" id="KW-0560">Oxidoreductase</keyword>
<gene>
    <name evidence="6" type="ORF">AFUS01_LOCUS24683</name>
</gene>
<reference evidence="6" key="1">
    <citation type="submission" date="2021-06" db="EMBL/GenBank/DDBJ databases">
        <authorList>
            <person name="Hodson N. C."/>
            <person name="Mongue J. A."/>
            <person name="Jaron S. K."/>
        </authorList>
    </citation>
    <scope>NUCLEOTIDE SEQUENCE</scope>
</reference>
<dbReference type="GO" id="GO:0010436">
    <property type="term" value="F:carotenoid dioxygenase activity"/>
    <property type="evidence" value="ECO:0007669"/>
    <property type="project" value="TreeGrafter"/>
</dbReference>
<dbReference type="GO" id="GO:0003834">
    <property type="term" value="F:beta-carotene 15,15'-dioxygenase activity"/>
    <property type="evidence" value="ECO:0007669"/>
    <property type="project" value="TreeGrafter"/>
</dbReference>
<dbReference type="OrthoDB" id="1069523at2759"/>
<feature type="binding site" evidence="5">
    <location>
        <position position="237"/>
    </location>
    <ligand>
        <name>Fe cation</name>
        <dbReference type="ChEBI" id="CHEBI:24875"/>
        <note>catalytic</note>
    </ligand>
</feature>
<dbReference type="Pfam" id="PF03055">
    <property type="entry name" value="RPE65"/>
    <property type="match status" value="1"/>
</dbReference>
<comment type="cofactor">
    <cofactor evidence="5">
        <name>Fe(2+)</name>
        <dbReference type="ChEBI" id="CHEBI:29033"/>
    </cofactor>
    <text evidence="5">Binds 1 Fe(2+) ion per subunit.</text>
</comment>
<evidence type="ECO:0000256" key="1">
    <source>
        <dbReference type="ARBA" id="ARBA00006787"/>
    </source>
</evidence>
<keyword evidence="2 5" id="KW-0479">Metal-binding</keyword>